<dbReference type="AlphaFoldDB" id="A0A3A5L9X9"/>
<keyword evidence="2" id="KW-1185">Reference proteome</keyword>
<sequence>MNGPQAHWLDDGRRLHLNHGPIDLIVEVFGPAEECRAACGQAVARFQTILTELVDELPELRKPASFHPRLFAGPVARRMEAAVAPLSKNFITPMAAVAGSVADQMLSSLLAGRRLDRAYVNNGGDSAIHLGPGQSMTLAIAGTGHGLADRIAIRAEDGIRGVATSGWRGRSFSLGIADAVTVLARTGAEADAAATLIANAVDLPDHPAVKREPARDLAPDNDLGDRLVTTAVGPLSPVEIATALDSGLAVADDFRRNGLISASALFLAGQTRISGSMALAAPTKIPGKEVAHA</sequence>
<evidence type="ECO:0000313" key="1">
    <source>
        <dbReference type="EMBL" id="RJT42466.1"/>
    </source>
</evidence>
<dbReference type="PIRSF" id="PIRSF006421">
    <property type="entry name" value="UCP006421"/>
    <property type="match status" value="1"/>
</dbReference>
<dbReference type="EMBL" id="QZWZ01000001">
    <property type="protein sequence ID" value="RJT42466.1"/>
    <property type="molecule type" value="Genomic_DNA"/>
</dbReference>
<dbReference type="Gene3D" id="3.10.520.10">
    <property type="entry name" value="ApbE-like domains"/>
    <property type="match status" value="1"/>
</dbReference>
<proteinExistence type="predicted"/>
<dbReference type="NCBIfam" id="NF003322">
    <property type="entry name" value="PRK04334.1-2"/>
    <property type="match status" value="1"/>
</dbReference>
<dbReference type="InterPro" id="IPR007183">
    <property type="entry name" value="UPF0280"/>
</dbReference>
<comment type="caution">
    <text evidence="1">The sequence shown here is derived from an EMBL/GenBank/DDBJ whole genome shotgun (WGS) entry which is preliminary data.</text>
</comment>
<accession>A0A3A5L9X9</accession>
<dbReference type="OrthoDB" id="9814719at2"/>
<dbReference type="RefSeq" id="WP_120011811.1">
    <property type="nucleotide sequence ID" value="NZ_QZWZ01000001.1"/>
</dbReference>
<dbReference type="Proteomes" id="UP000272706">
    <property type="component" value="Unassembled WGS sequence"/>
</dbReference>
<evidence type="ECO:0000313" key="2">
    <source>
        <dbReference type="Proteomes" id="UP000272706"/>
    </source>
</evidence>
<reference evidence="1 2" key="1">
    <citation type="submission" date="2018-09" db="EMBL/GenBank/DDBJ databases">
        <title>Mesorhizobium carmichaelinearum sp. nov. isolated from Carmichaelinea spp. root nodules in New Zealand.</title>
        <authorList>
            <person name="De Meyer S.E."/>
        </authorList>
    </citation>
    <scope>NUCLEOTIDE SEQUENCE [LARGE SCALE GENOMIC DNA]</scope>
    <source>
        <strain evidence="1 2">ICMP19557</strain>
    </source>
</reference>
<protein>
    <submittedName>
        <fullName evidence="1">UPF0280 family protein</fullName>
    </submittedName>
</protein>
<dbReference type="InterPro" id="IPR003374">
    <property type="entry name" value="ApbE-like_sf"/>
</dbReference>
<dbReference type="SUPFAM" id="SSF143631">
    <property type="entry name" value="ApbE-like"/>
    <property type="match status" value="1"/>
</dbReference>
<gene>
    <name evidence="1" type="ORF">D3227_00925</name>
</gene>
<organism evidence="1 2">
    <name type="scientific">Mesorhizobium waimense</name>
    <dbReference type="NCBI Taxonomy" id="1300307"/>
    <lineage>
        <taxon>Bacteria</taxon>
        <taxon>Pseudomonadati</taxon>
        <taxon>Pseudomonadota</taxon>
        <taxon>Alphaproteobacteria</taxon>
        <taxon>Hyphomicrobiales</taxon>
        <taxon>Phyllobacteriaceae</taxon>
        <taxon>Mesorhizobium</taxon>
    </lineage>
</organism>
<name>A0A3A5L9X9_9HYPH</name>